<organism evidence="1">
    <name type="scientific">freshwater metagenome</name>
    <dbReference type="NCBI Taxonomy" id="449393"/>
    <lineage>
        <taxon>unclassified sequences</taxon>
        <taxon>metagenomes</taxon>
        <taxon>ecological metagenomes</taxon>
    </lineage>
</organism>
<dbReference type="InterPro" id="IPR047703">
    <property type="entry name" value="SCO2322-like"/>
</dbReference>
<dbReference type="NCBIfam" id="NF040672">
    <property type="entry name" value="SCO2322_fam"/>
    <property type="match status" value="1"/>
</dbReference>
<sequence length="176" mass="18414">MLKKVIPILLMTLSMGSLGNPNAHAASDTGYRYWGYYQAKPGESKWTTAMTGPTVNIPDGSVEGFAFTFAGDVINTGAPKVAPNFEGICSGTPAVAGSKRVALVVEFGPKVIAPKGEKAPKAFSKCVVLPMKATGFDLLNKATKIRSNASGMICSIAAFPKKECSEKAIKTPAGLK</sequence>
<gene>
    <name evidence="1" type="ORF">UFOPK1811_00396</name>
    <name evidence="2" type="ORF">UFOPK2360_00895</name>
    <name evidence="3" type="ORF">UFOPK2922_00683</name>
    <name evidence="4" type="ORF">UFOPK3306_00150</name>
</gene>
<dbReference type="EMBL" id="CAEZUJ010000010">
    <property type="protein sequence ID" value="CAB4594858.1"/>
    <property type="molecule type" value="Genomic_DNA"/>
</dbReference>
<accession>A0A6J6GDG9</accession>
<reference evidence="1" key="1">
    <citation type="submission" date="2020-05" db="EMBL/GenBank/DDBJ databases">
        <authorList>
            <person name="Chiriac C."/>
            <person name="Salcher M."/>
            <person name="Ghai R."/>
            <person name="Kavagutti S V."/>
        </authorList>
    </citation>
    <scope>NUCLEOTIDE SEQUENCE</scope>
</reference>
<evidence type="ECO:0000313" key="3">
    <source>
        <dbReference type="EMBL" id="CAB4776362.1"/>
    </source>
</evidence>
<dbReference type="EMBL" id="CAEZXH010000052">
    <property type="protein sequence ID" value="CAB4686603.1"/>
    <property type="molecule type" value="Genomic_DNA"/>
</dbReference>
<protein>
    <submittedName>
        <fullName evidence="1">Unannotated protein</fullName>
    </submittedName>
</protein>
<evidence type="ECO:0000313" key="2">
    <source>
        <dbReference type="EMBL" id="CAB4686603.1"/>
    </source>
</evidence>
<dbReference type="EMBL" id="CAFBLI010000006">
    <property type="protein sequence ID" value="CAB4856305.1"/>
    <property type="molecule type" value="Genomic_DNA"/>
</dbReference>
<dbReference type="EMBL" id="CAEZZS010000024">
    <property type="protein sequence ID" value="CAB4776362.1"/>
    <property type="molecule type" value="Genomic_DNA"/>
</dbReference>
<proteinExistence type="predicted"/>
<dbReference type="AlphaFoldDB" id="A0A6J6GDG9"/>
<name>A0A6J6GDG9_9ZZZZ</name>
<evidence type="ECO:0000313" key="4">
    <source>
        <dbReference type="EMBL" id="CAB4856305.1"/>
    </source>
</evidence>
<evidence type="ECO:0000313" key="1">
    <source>
        <dbReference type="EMBL" id="CAB4594858.1"/>
    </source>
</evidence>